<dbReference type="GO" id="GO:0006654">
    <property type="term" value="P:phosphatidic acid biosynthetic process"/>
    <property type="evidence" value="ECO:0007669"/>
    <property type="project" value="TreeGrafter"/>
</dbReference>
<keyword evidence="1 5" id="KW-0808">Transferase</keyword>
<dbReference type="EMBL" id="AUZM01000005">
    <property type="protein sequence ID" value="ERT09157.1"/>
    <property type="molecule type" value="Genomic_DNA"/>
</dbReference>
<feature type="transmembrane region" description="Helical" evidence="3">
    <location>
        <begin position="27"/>
        <end position="44"/>
    </location>
</feature>
<dbReference type="SMART" id="SM00563">
    <property type="entry name" value="PlsC"/>
    <property type="match status" value="1"/>
</dbReference>
<dbReference type="PANTHER" id="PTHR10434:SF40">
    <property type="entry name" value="1-ACYL-SN-GLYCEROL-3-PHOSPHATE ACYLTRANSFERASE"/>
    <property type="match status" value="1"/>
</dbReference>
<keyword evidence="3" id="KW-0812">Transmembrane</keyword>
<sequence>MGELMSNASETDAMGIESEVSPWLTPLAYWLFYYLVLPLFFGRIEINGQEHLPRVGAVILAPTHRSRWDPILLGYAAGRRATGRDLRYMVLLSQTQGIQGWFVRRLGGFPIDRTRPTTSSIRYSVELLQRENVLVLFPEGHIISHKEMGEIQPGVARIALQAVSHQSNLTVNIVPVSIYYQHSAPPPMGCKVWVNIGSPLNAREYQEDSIKKATRHLTTDLKEALQALHQPPSELL</sequence>
<gene>
    <name evidence="5" type="ORF">M595_0908</name>
</gene>
<evidence type="ECO:0000256" key="1">
    <source>
        <dbReference type="ARBA" id="ARBA00022679"/>
    </source>
</evidence>
<dbReference type="PANTHER" id="PTHR10434">
    <property type="entry name" value="1-ACYL-SN-GLYCEROL-3-PHOSPHATE ACYLTRANSFERASE"/>
    <property type="match status" value="1"/>
</dbReference>
<keyword evidence="6" id="KW-1185">Reference proteome</keyword>
<evidence type="ECO:0000313" key="5">
    <source>
        <dbReference type="EMBL" id="ERT09157.1"/>
    </source>
</evidence>
<keyword evidence="3" id="KW-0472">Membrane</keyword>
<dbReference type="GO" id="GO:0003841">
    <property type="term" value="F:1-acylglycerol-3-phosphate O-acyltransferase activity"/>
    <property type="evidence" value="ECO:0007669"/>
    <property type="project" value="TreeGrafter"/>
</dbReference>
<keyword evidence="3" id="KW-1133">Transmembrane helix</keyword>
<dbReference type="Proteomes" id="UP000017127">
    <property type="component" value="Unassembled WGS sequence"/>
</dbReference>
<protein>
    <submittedName>
        <fullName evidence="5">Acyltransferase family protein</fullName>
    </submittedName>
</protein>
<organism evidence="5 6">
    <name type="scientific">Lyngbya aestuarii BL J</name>
    <dbReference type="NCBI Taxonomy" id="1348334"/>
    <lineage>
        <taxon>Bacteria</taxon>
        <taxon>Bacillati</taxon>
        <taxon>Cyanobacteriota</taxon>
        <taxon>Cyanophyceae</taxon>
        <taxon>Oscillatoriophycideae</taxon>
        <taxon>Oscillatoriales</taxon>
        <taxon>Microcoleaceae</taxon>
        <taxon>Lyngbya</taxon>
    </lineage>
</organism>
<keyword evidence="2 5" id="KW-0012">Acyltransferase</keyword>
<name>U7QPF6_9CYAN</name>
<reference evidence="5 6" key="1">
    <citation type="journal article" date="2013" name="Front. Microbiol.">
        <title>Comparative genomic analyses of the cyanobacterium, Lyngbya aestuarii BL J, a powerful hydrogen producer.</title>
        <authorList>
            <person name="Kothari A."/>
            <person name="Vaughn M."/>
            <person name="Garcia-Pichel F."/>
        </authorList>
    </citation>
    <scope>NUCLEOTIDE SEQUENCE [LARGE SCALE GENOMIC DNA]</scope>
    <source>
        <strain evidence="5 6">BL J</strain>
    </source>
</reference>
<evidence type="ECO:0000256" key="3">
    <source>
        <dbReference type="SAM" id="Phobius"/>
    </source>
</evidence>
<dbReference type="SUPFAM" id="SSF69593">
    <property type="entry name" value="Glycerol-3-phosphate (1)-acyltransferase"/>
    <property type="match status" value="1"/>
</dbReference>
<dbReference type="AlphaFoldDB" id="U7QPF6"/>
<dbReference type="Pfam" id="PF01553">
    <property type="entry name" value="Acyltransferase"/>
    <property type="match status" value="1"/>
</dbReference>
<comment type="caution">
    <text evidence="5">The sequence shown here is derived from an EMBL/GenBank/DDBJ whole genome shotgun (WGS) entry which is preliminary data.</text>
</comment>
<feature type="domain" description="Phospholipid/glycerol acyltransferase" evidence="4">
    <location>
        <begin position="58"/>
        <end position="181"/>
    </location>
</feature>
<dbReference type="CDD" id="cd07989">
    <property type="entry name" value="LPLAT_AGPAT-like"/>
    <property type="match status" value="1"/>
</dbReference>
<evidence type="ECO:0000259" key="4">
    <source>
        <dbReference type="SMART" id="SM00563"/>
    </source>
</evidence>
<dbReference type="InterPro" id="IPR002123">
    <property type="entry name" value="Plipid/glycerol_acylTrfase"/>
</dbReference>
<evidence type="ECO:0000313" key="6">
    <source>
        <dbReference type="Proteomes" id="UP000017127"/>
    </source>
</evidence>
<evidence type="ECO:0000256" key="2">
    <source>
        <dbReference type="ARBA" id="ARBA00023315"/>
    </source>
</evidence>
<proteinExistence type="predicted"/>
<accession>U7QPF6</accession>
<dbReference type="PATRIC" id="fig|1348334.3.peg.887"/>